<evidence type="ECO:0000259" key="7">
    <source>
        <dbReference type="Pfam" id="PF00933"/>
    </source>
</evidence>
<dbReference type="InterPro" id="IPR012338">
    <property type="entry name" value="Beta-lactam/transpept-like"/>
</dbReference>
<evidence type="ECO:0000256" key="5">
    <source>
        <dbReference type="ARBA" id="ARBA00023295"/>
    </source>
</evidence>
<keyword evidence="9" id="KW-1185">Reference proteome</keyword>
<feature type="domain" description="Beta-lactamase-related" evidence="6">
    <location>
        <begin position="584"/>
        <end position="945"/>
    </location>
</feature>
<dbReference type="OrthoDB" id="9805821at2"/>
<name>A0A401XNT4_9FLAO</name>
<gene>
    <name evidence="8" type="ORF">JCM31826_21580</name>
</gene>
<dbReference type="PANTHER" id="PTHR30480">
    <property type="entry name" value="BETA-HEXOSAMINIDASE-RELATED"/>
    <property type="match status" value="1"/>
</dbReference>
<dbReference type="Gene3D" id="3.20.20.300">
    <property type="entry name" value="Glycoside hydrolase, family 3, N-terminal domain"/>
    <property type="match status" value="1"/>
</dbReference>
<dbReference type="GO" id="GO:0009254">
    <property type="term" value="P:peptidoglycan turnover"/>
    <property type="evidence" value="ECO:0007669"/>
    <property type="project" value="TreeGrafter"/>
</dbReference>
<dbReference type="Proteomes" id="UP000286715">
    <property type="component" value="Unassembled WGS sequence"/>
</dbReference>
<dbReference type="EC" id="3.2.1.52" evidence="3"/>
<comment type="caution">
    <text evidence="8">The sequence shown here is derived from an EMBL/GenBank/DDBJ whole genome shotgun (WGS) entry which is preliminary data.</text>
</comment>
<comment type="catalytic activity">
    <reaction evidence="1">
        <text>Hydrolysis of terminal non-reducing N-acetyl-D-hexosamine residues in N-acetyl-beta-D-hexosaminides.</text>
        <dbReference type="EC" id="3.2.1.52"/>
    </reaction>
</comment>
<dbReference type="GO" id="GO:0005975">
    <property type="term" value="P:carbohydrate metabolic process"/>
    <property type="evidence" value="ECO:0007669"/>
    <property type="project" value="InterPro"/>
</dbReference>
<dbReference type="InterPro" id="IPR036962">
    <property type="entry name" value="Glyco_hydro_3_N_sf"/>
</dbReference>
<evidence type="ECO:0000256" key="4">
    <source>
        <dbReference type="ARBA" id="ARBA00022801"/>
    </source>
</evidence>
<evidence type="ECO:0000313" key="9">
    <source>
        <dbReference type="Proteomes" id="UP000286715"/>
    </source>
</evidence>
<protein>
    <recommendedName>
        <fullName evidence="3">beta-N-acetylhexosaminidase</fullName>
        <ecNumber evidence="3">3.2.1.52</ecNumber>
    </recommendedName>
</protein>
<dbReference type="SUPFAM" id="SSF56601">
    <property type="entry name" value="beta-lactamase/transpeptidase-like"/>
    <property type="match status" value="1"/>
</dbReference>
<keyword evidence="4" id="KW-0378">Hydrolase</keyword>
<dbReference type="SUPFAM" id="SSF51445">
    <property type="entry name" value="(Trans)glycosidases"/>
    <property type="match status" value="1"/>
</dbReference>
<evidence type="ECO:0000259" key="6">
    <source>
        <dbReference type="Pfam" id="PF00144"/>
    </source>
</evidence>
<reference evidence="8 9" key="1">
    <citation type="submission" date="2018-11" db="EMBL/GenBank/DDBJ databases">
        <title>Schleiferia aggregans sp. nov., a moderately thermophilic heterotrophic bacterium isolated from microbial mats at a terrestrial hot spring.</title>
        <authorList>
            <person name="Iino T."/>
            <person name="Ohkuma M."/>
            <person name="Haruta S."/>
        </authorList>
    </citation>
    <scope>NUCLEOTIDE SEQUENCE [LARGE SCALE GENOMIC DNA]</scope>
    <source>
        <strain evidence="8 9">LA</strain>
    </source>
</reference>
<organism evidence="8 9">
    <name type="scientific">Thermaurantimonas aggregans</name>
    <dbReference type="NCBI Taxonomy" id="2173829"/>
    <lineage>
        <taxon>Bacteria</taxon>
        <taxon>Pseudomonadati</taxon>
        <taxon>Bacteroidota</taxon>
        <taxon>Flavobacteriia</taxon>
        <taxon>Flavobacteriales</taxon>
        <taxon>Schleiferiaceae</taxon>
        <taxon>Thermaurantimonas</taxon>
    </lineage>
</organism>
<dbReference type="InterPro" id="IPR050226">
    <property type="entry name" value="NagZ_Beta-hexosaminidase"/>
</dbReference>
<feature type="domain" description="Glycoside hydrolase family 3 N-terminal" evidence="7">
    <location>
        <begin position="40"/>
        <end position="355"/>
    </location>
</feature>
<dbReference type="AlphaFoldDB" id="A0A401XNT4"/>
<dbReference type="SUPFAM" id="SSF52279">
    <property type="entry name" value="Beta-D-glucan exohydrolase, C-terminal domain"/>
    <property type="match status" value="1"/>
</dbReference>
<dbReference type="InterPro" id="IPR036881">
    <property type="entry name" value="Glyco_hydro_3_C_sf"/>
</dbReference>
<accession>A0A401XNT4</accession>
<dbReference type="Gene3D" id="3.40.50.1700">
    <property type="entry name" value="Glycoside hydrolase family 3 C-terminal domain"/>
    <property type="match status" value="1"/>
</dbReference>
<evidence type="ECO:0000313" key="8">
    <source>
        <dbReference type="EMBL" id="GCD78676.1"/>
    </source>
</evidence>
<dbReference type="EMBL" id="BHZE01000031">
    <property type="protein sequence ID" value="GCD78676.1"/>
    <property type="molecule type" value="Genomic_DNA"/>
</dbReference>
<dbReference type="Gene3D" id="3.40.710.10">
    <property type="entry name" value="DD-peptidase/beta-lactamase superfamily"/>
    <property type="match status" value="1"/>
</dbReference>
<keyword evidence="5" id="KW-0326">Glycosidase</keyword>
<evidence type="ECO:0000256" key="1">
    <source>
        <dbReference type="ARBA" id="ARBA00001231"/>
    </source>
</evidence>
<evidence type="ECO:0000256" key="2">
    <source>
        <dbReference type="ARBA" id="ARBA00005336"/>
    </source>
</evidence>
<sequence length="965" mass="108516">MKQTFFFLILSVQWLLAQQPQAVFWYEDQRWADSVLKTMTLEQKIGQLYMVAAYSNRDEKHMRELKKLVEKHHIGGLIFFQGTALKQAEMTNTLQSIAKIPLMIAMDAEWGLAMRLKTIENLPWAMTIGATYDTMLAFEVGREIARQCRRLGVHINFGPVVDINTNPKNPIINARSFGEDPDLVSQMAKAYTNGQQRLRVLACAKHFPGHGDTKEDSHLTLPTVEHPLQRLQQVELKPFKVLFDAGVGSVMIAHLNVPSIDSSGTPTSLSEKVSTDLLVKELKFDGIIFTDALNMKGASTFKTEEHIDVLALAAGADVVLMSEDVLGGITAVKKALEDGKLTHEQLNYKVRKILQAKYWMGLHQLKPIETDQLEKELTTNETENIRFRIAEKSLTLLVNQNRTLPILPPYPNSVMAVSLGKTDSLLLNLLKIYVPTTHIDFDSTRMLEILNNLWQHDYLFLIVSPVSHSPWVRFRYSESFKKLINLASLQTKVVLIHLGNPYDLMNVDEVRYTAATVVSYQNYRETSLALINTLFGHSSFQGQLPVSILPDFPAGYGIKTPSFPVLGFATPNLAGFNQQILLNIDKIAQDGIAQGAYPGCQILVARDGKVVYHKAFGKQTYAAESAAVQLHHIYDLASITKIAASVPAIMHLVENGMLDLDMRLGHYYPSARGTNKEHLIIRDILTHRAGLQAWIPFYQSTLTKTGYKPGIYSKTHSLEYPFQVADSLYIHKNYRDTIRKRILESPLGEFGKYVYSDLGYYLLKEVIENQLNQPLDQWLYANVYSKIGANSLVFNPLKKFPKSEIAPTENDQTFRNQLVHGYVHDQGAAMLGGISGHAGLFGNAFDLAKLMQLYVNNGRYAQSQIFDSLVIAEFIRCQYCAEGNRRGIGFDKPQLSGQGPTCGCLSFESFGHSGFTGTLAWADPSEKIVYIFLSNRIYPDASNEKLLKNAYRTRIQQVIYDALIK</sequence>
<dbReference type="GO" id="GO:0004563">
    <property type="term" value="F:beta-N-acetylhexosaminidase activity"/>
    <property type="evidence" value="ECO:0007669"/>
    <property type="project" value="UniProtKB-EC"/>
</dbReference>
<dbReference type="InterPro" id="IPR001466">
    <property type="entry name" value="Beta-lactam-related"/>
</dbReference>
<dbReference type="Pfam" id="PF00144">
    <property type="entry name" value="Beta-lactamase"/>
    <property type="match status" value="1"/>
</dbReference>
<comment type="similarity">
    <text evidence="2">Belongs to the glycosyl hydrolase 3 family.</text>
</comment>
<dbReference type="Pfam" id="PF00933">
    <property type="entry name" value="Glyco_hydro_3"/>
    <property type="match status" value="1"/>
</dbReference>
<evidence type="ECO:0000256" key="3">
    <source>
        <dbReference type="ARBA" id="ARBA00012663"/>
    </source>
</evidence>
<proteinExistence type="inferred from homology"/>
<dbReference type="InterPro" id="IPR001764">
    <property type="entry name" value="Glyco_hydro_3_N"/>
</dbReference>
<dbReference type="RefSeq" id="WP_124398729.1">
    <property type="nucleotide sequence ID" value="NZ_BHZE01000031.1"/>
</dbReference>
<dbReference type="InterPro" id="IPR017853">
    <property type="entry name" value="GH"/>
</dbReference>
<dbReference type="PANTHER" id="PTHR30480:SF13">
    <property type="entry name" value="BETA-HEXOSAMINIDASE"/>
    <property type="match status" value="1"/>
</dbReference>